<reference evidence="2" key="1">
    <citation type="journal article" date="2020" name="Stud. Mycol.">
        <title>101 Dothideomycetes genomes: a test case for predicting lifestyles and emergence of pathogens.</title>
        <authorList>
            <person name="Haridas S."/>
            <person name="Albert R."/>
            <person name="Binder M."/>
            <person name="Bloem J."/>
            <person name="Labutti K."/>
            <person name="Salamov A."/>
            <person name="Andreopoulos B."/>
            <person name="Baker S."/>
            <person name="Barry K."/>
            <person name="Bills G."/>
            <person name="Bluhm B."/>
            <person name="Cannon C."/>
            <person name="Castanera R."/>
            <person name="Culley D."/>
            <person name="Daum C."/>
            <person name="Ezra D."/>
            <person name="Gonzalez J."/>
            <person name="Henrissat B."/>
            <person name="Kuo A."/>
            <person name="Liang C."/>
            <person name="Lipzen A."/>
            <person name="Lutzoni F."/>
            <person name="Magnuson J."/>
            <person name="Mondo S."/>
            <person name="Nolan M."/>
            <person name="Ohm R."/>
            <person name="Pangilinan J."/>
            <person name="Park H.-J."/>
            <person name="Ramirez L."/>
            <person name="Alfaro M."/>
            <person name="Sun H."/>
            <person name="Tritt A."/>
            <person name="Yoshinaga Y."/>
            <person name="Zwiers L.-H."/>
            <person name="Turgeon B."/>
            <person name="Goodwin S."/>
            <person name="Spatafora J."/>
            <person name="Crous P."/>
            <person name="Grigoriev I."/>
        </authorList>
    </citation>
    <scope>NUCLEOTIDE SEQUENCE</scope>
    <source>
        <strain evidence="2">CBS 675.92</strain>
    </source>
</reference>
<feature type="non-terminal residue" evidence="2">
    <location>
        <position position="1"/>
    </location>
</feature>
<organism evidence="2 3">
    <name type="scientific">Byssothecium circinans</name>
    <dbReference type="NCBI Taxonomy" id="147558"/>
    <lineage>
        <taxon>Eukaryota</taxon>
        <taxon>Fungi</taxon>
        <taxon>Dikarya</taxon>
        <taxon>Ascomycota</taxon>
        <taxon>Pezizomycotina</taxon>
        <taxon>Dothideomycetes</taxon>
        <taxon>Pleosporomycetidae</taxon>
        <taxon>Pleosporales</taxon>
        <taxon>Massarineae</taxon>
        <taxon>Massarinaceae</taxon>
        <taxon>Byssothecium</taxon>
    </lineage>
</organism>
<accession>A0A6A5TBN3</accession>
<dbReference type="Proteomes" id="UP000800035">
    <property type="component" value="Unassembled WGS sequence"/>
</dbReference>
<name>A0A6A5TBN3_9PLEO</name>
<gene>
    <name evidence="2" type="ORF">CC80DRAFT_427452</name>
</gene>
<feature type="region of interest" description="Disordered" evidence="1">
    <location>
        <begin position="1"/>
        <end position="42"/>
    </location>
</feature>
<proteinExistence type="predicted"/>
<sequence length="64" mass="7543">EGEEPCDVYREPDVETEEGESSEDNSEEEETEVGGREREDMQDTLIQHQQQEFADVEWLRRQLA</sequence>
<evidence type="ECO:0000256" key="1">
    <source>
        <dbReference type="SAM" id="MobiDB-lite"/>
    </source>
</evidence>
<evidence type="ECO:0000313" key="2">
    <source>
        <dbReference type="EMBL" id="KAF1950215.1"/>
    </source>
</evidence>
<dbReference type="EMBL" id="ML977028">
    <property type="protein sequence ID" value="KAF1950215.1"/>
    <property type="molecule type" value="Genomic_DNA"/>
</dbReference>
<feature type="compositionally biased region" description="Acidic residues" evidence="1">
    <location>
        <begin position="14"/>
        <end position="32"/>
    </location>
</feature>
<dbReference type="AlphaFoldDB" id="A0A6A5TBN3"/>
<keyword evidence="3" id="KW-1185">Reference proteome</keyword>
<evidence type="ECO:0000313" key="3">
    <source>
        <dbReference type="Proteomes" id="UP000800035"/>
    </source>
</evidence>
<protein>
    <submittedName>
        <fullName evidence="2">Uncharacterized protein</fullName>
    </submittedName>
</protein>